<dbReference type="PROSITE" id="PS00109">
    <property type="entry name" value="PROTEIN_KINASE_TYR"/>
    <property type="match status" value="1"/>
</dbReference>
<dbReference type="STRING" id="1111077.M1W8E4"/>
<dbReference type="OrthoDB" id="411394at2759"/>
<dbReference type="InterPro" id="IPR011009">
    <property type="entry name" value="Kinase-like_dom_sf"/>
</dbReference>
<gene>
    <name evidence="13" type="ORF">CPUR_02880</name>
</gene>
<dbReference type="InterPro" id="IPR000719">
    <property type="entry name" value="Prot_kinase_dom"/>
</dbReference>
<dbReference type="PhylomeDB" id="M1W8E4"/>
<sequence length="955" mass="110858">MALILNQQSESIFLRQRIQDLERQIQERDRELQQERERALQKEKERNNALQLTEQRARILELDEQKVRIFEQSQKRQRQNQDSKRQDTKRQDEKRQRRGQQRERRAAKRERALQQERDHALEQAHNKERALRLAQEREVVLQQERDRALKQARERGITLLQAKEREITLQLERDRALQKERDRALEQAEDRERQAQMRERALQYERDRVLRQAEERDRALELEIEEALQREKYKILQQAQRRERALQLERDRALQQVQEGEKALQQERDRALQQARDGQRQAEERARALKKHIARASQLQCERDRALQLVRKYDPALQYSTLNEYVKECHDSLFSKLTIDPNAGRSGDVCPTKIRGKWQPEKLLEWTDFLSEQRDMFDLVCNVIPPELREFPRLMNVRDDGTKIVPIADEKTLERFVEESIENPVKHIMIGLQSADKLGRVCKGEVRVDFINHAEHTKPLKTETTSPQPGEPVPTRFCICRDPSVAMASSTLLYVWEHRAPYDLTIQHLRSALRPTTSFGEVLEEPESTAADDVEEVSQSTAMAEERVKHAVTQTYHNMMESCLEFGILTTGQAIVFLHVNWDDPQTLYYHIAEPALDVAKAPKRDAAFLSAVGQYVAFTSMALTKSRKPLQERRIRVFKTLSKWGMPSRVVSSEHRNAASSATAKSLQNGGENRDNAQDQPYSYCSQKCLLGLVQGGPLDLECPNVGHHCRSDASEAGAGLPKRHPVDHTEWLRLLQDQFKQSLDEGITYQSIVGARGALFKVTLLAYGYTFVSKGTVAGHIKHLEHEMRVYERLKPIQGRYVPVFLGTMDLRTVDKDYWIYFETYVVHMMFMSWGGFLLDEGKMDGLDVLDDVAWVDEGIQAIDAVHEAGVLHRDVRWANILYNPHTNGIMLIDFERAELFNEPEPSGEGSHKEESMPMTAEQSQIWKKIVDRARDENGALEFIIVDALELRN</sequence>
<dbReference type="SUPFAM" id="SSF56112">
    <property type="entry name" value="Protein kinase-like (PK-like)"/>
    <property type="match status" value="1"/>
</dbReference>
<dbReference type="InterPro" id="IPR008266">
    <property type="entry name" value="Tyr_kinase_AS"/>
</dbReference>
<evidence type="ECO:0000256" key="6">
    <source>
        <dbReference type="ARBA" id="ARBA00030980"/>
    </source>
</evidence>
<evidence type="ECO:0000256" key="1">
    <source>
        <dbReference type="ARBA" id="ARBA00003747"/>
    </source>
</evidence>
<evidence type="ECO:0000256" key="2">
    <source>
        <dbReference type="ARBA" id="ARBA00011534"/>
    </source>
</evidence>
<evidence type="ECO:0000256" key="3">
    <source>
        <dbReference type="ARBA" id="ARBA00012513"/>
    </source>
</evidence>
<dbReference type="Proteomes" id="UP000016801">
    <property type="component" value="Unassembled WGS sequence"/>
</dbReference>
<dbReference type="InterPro" id="IPR052396">
    <property type="entry name" value="Meiotic_Drive_Suppr_Kinase"/>
</dbReference>
<organism evidence="13 14">
    <name type="scientific">Claviceps purpurea (strain 20.1)</name>
    <name type="common">Ergot fungus</name>
    <name type="synonym">Sphacelia segetum</name>
    <dbReference type="NCBI Taxonomy" id="1111077"/>
    <lineage>
        <taxon>Eukaryota</taxon>
        <taxon>Fungi</taxon>
        <taxon>Dikarya</taxon>
        <taxon>Ascomycota</taxon>
        <taxon>Pezizomycotina</taxon>
        <taxon>Sordariomycetes</taxon>
        <taxon>Hypocreomycetidae</taxon>
        <taxon>Hypocreales</taxon>
        <taxon>Clavicipitaceae</taxon>
        <taxon>Claviceps</taxon>
    </lineage>
</organism>
<evidence type="ECO:0000256" key="8">
    <source>
        <dbReference type="ARBA" id="ARBA00047899"/>
    </source>
</evidence>
<feature type="coiled-coil region" evidence="10">
    <location>
        <begin position="4"/>
        <end position="52"/>
    </location>
</feature>
<feature type="region of interest" description="Disordered" evidence="11">
    <location>
        <begin position="259"/>
        <end position="282"/>
    </location>
</feature>
<feature type="region of interest" description="Disordered" evidence="11">
    <location>
        <begin position="71"/>
        <end position="126"/>
    </location>
</feature>
<comment type="catalytic activity">
    <reaction evidence="9">
        <text>L-seryl-[protein] + ATP = O-phospho-L-seryl-[protein] + ADP + H(+)</text>
        <dbReference type="Rhea" id="RHEA:17989"/>
        <dbReference type="Rhea" id="RHEA-COMP:9863"/>
        <dbReference type="Rhea" id="RHEA-COMP:11604"/>
        <dbReference type="ChEBI" id="CHEBI:15378"/>
        <dbReference type="ChEBI" id="CHEBI:29999"/>
        <dbReference type="ChEBI" id="CHEBI:30616"/>
        <dbReference type="ChEBI" id="CHEBI:83421"/>
        <dbReference type="ChEBI" id="CHEBI:456216"/>
        <dbReference type="EC" id="2.7.11.1"/>
    </reaction>
</comment>
<feature type="domain" description="Protein kinase" evidence="12">
    <location>
        <begin position="739"/>
        <end position="955"/>
    </location>
</feature>
<comment type="caution">
    <text evidence="13">The sequence shown here is derived from an EMBL/GenBank/DDBJ whole genome shotgun (WGS) entry which is preliminary data.</text>
</comment>
<dbReference type="EC" id="2.7.11.1" evidence="3"/>
<dbReference type="PROSITE" id="PS50011">
    <property type="entry name" value="PROTEIN_KINASE_DOM"/>
    <property type="match status" value="1"/>
</dbReference>
<evidence type="ECO:0000313" key="14">
    <source>
        <dbReference type="Proteomes" id="UP000016801"/>
    </source>
</evidence>
<evidence type="ECO:0000256" key="11">
    <source>
        <dbReference type="SAM" id="MobiDB-lite"/>
    </source>
</evidence>
<reference evidence="13 14" key="1">
    <citation type="journal article" date="2013" name="PLoS Genet.">
        <title>Plant-symbiotic fungi as chemical engineers: Multi-genome analysis of the Clavicipitaceae reveals dynamics of alkaloid loci.</title>
        <authorList>
            <person name="Schardl C.L."/>
            <person name="Young C.A."/>
            <person name="Hesse U."/>
            <person name="Amyotte S.G."/>
            <person name="Andreeva K."/>
            <person name="Calie P.J."/>
            <person name="Fleetwood D.J."/>
            <person name="Haws D.C."/>
            <person name="Moore N."/>
            <person name="Oeser B."/>
            <person name="Panaccione D.G."/>
            <person name="Schweri K.K."/>
            <person name="Voisey C.R."/>
            <person name="Farman M.L."/>
            <person name="Jaromczyk J.W."/>
            <person name="Roe B.A."/>
            <person name="O'Sullivan D.M."/>
            <person name="Scott B."/>
            <person name="Tudzynski P."/>
            <person name="An Z."/>
            <person name="Arnaoudova E.G."/>
            <person name="Bullock C.T."/>
            <person name="Charlton N.D."/>
            <person name="Chen L."/>
            <person name="Cox M."/>
            <person name="Dinkins R.D."/>
            <person name="Florea S."/>
            <person name="Glenn A.E."/>
            <person name="Gordon A."/>
            <person name="Gueldener U."/>
            <person name="Harris D.R."/>
            <person name="Hollin W."/>
            <person name="Jaromczyk J."/>
            <person name="Johnson R.D."/>
            <person name="Khan A.K."/>
            <person name="Leistner E."/>
            <person name="Leuchtmann A."/>
            <person name="Li C."/>
            <person name="Liu J."/>
            <person name="Liu J."/>
            <person name="Liu M."/>
            <person name="Mace W."/>
            <person name="Machado C."/>
            <person name="Nagabhyru P."/>
            <person name="Pan J."/>
            <person name="Schmid J."/>
            <person name="Sugawara K."/>
            <person name="Steiner U."/>
            <person name="Takach J.E."/>
            <person name="Tanaka E."/>
            <person name="Webb J.S."/>
            <person name="Wilson E.V."/>
            <person name="Wiseman J.L."/>
            <person name="Yoshida R."/>
            <person name="Zeng Z."/>
        </authorList>
    </citation>
    <scope>NUCLEOTIDE SEQUENCE [LARGE SCALE GENOMIC DNA]</scope>
    <source>
        <strain evidence="13 14">20.1</strain>
    </source>
</reference>
<feature type="compositionally biased region" description="Basic and acidic residues" evidence="11">
    <location>
        <begin position="79"/>
        <end position="126"/>
    </location>
</feature>
<evidence type="ECO:0000256" key="7">
    <source>
        <dbReference type="ARBA" id="ARBA00033194"/>
    </source>
</evidence>
<evidence type="ECO:0000256" key="5">
    <source>
        <dbReference type="ARBA" id="ARBA00019973"/>
    </source>
</evidence>
<dbReference type="AlphaFoldDB" id="M1W8E4"/>
<feature type="region of interest" description="Disordered" evidence="11">
    <location>
        <begin position="653"/>
        <end position="679"/>
    </location>
</feature>
<comment type="function">
    <text evidence="1">Component of the EKC/KEOPS complex that is required for the formation of a threonylcarbamoyl group on adenosine at position 37 (t(6)A37) in tRNAs that read codons beginning with adenine. The complex is probably involved in the transfer of the threonylcarbamoyl moiety of threonylcarbamoyl-AMP (TC-AMP) to the N6 group of A37. BUD32 has ATPase activity in the context of the EKC/KEOPS complex and likely plays a supporting role to the catalytic subunit KAE1. The EKC/KEOPS complex also promotes both telomere uncapping and telomere elongation. The complex is required for efficient recruitment of transcriptional coactivators.</text>
</comment>
<feature type="compositionally biased region" description="Polar residues" evidence="11">
    <location>
        <begin position="659"/>
        <end position="672"/>
    </location>
</feature>
<dbReference type="PANTHER" id="PTHR37171:SF1">
    <property type="entry name" value="SERINE_THREONINE-PROTEIN KINASE YRZF-RELATED"/>
    <property type="match status" value="1"/>
</dbReference>
<dbReference type="EMBL" id="CAGA01000012">
    <property type="protein sequence ID" value="CCE29188.1"/>
    <property type="molecule type" value="Genomic_DNA"/>
</dbReference>
<keyword evidence="14" id="KW-1185">Reference proteome</keyword>
<dbReference type="HOGENOM" id="CLU_010672_2_0_1"/>
<comment type="subunit">
    <text evidence="2">Component of the EKC/KEOPS complex composed of at least BUD32, CGI121, GON7, KAE1 and PCC1; the whole complex dimerizes.</text>
</comment>
<proteinExistence type="predicted"/>
<evidence type="ECO:0000256" key="4">
    <source>
        <dbReference type="ARBA" id="ARBA00013948"/>
    </source>
</evidence>
<dbReference type="eggNOG" id="ENOG502SJ0M">
    <property type="taxonomic scope" value="Eukaryota"/>
</dbReference>
<protein>
    <recommendedName>
        <fullName evidence="5">EKC/KEOPS complex subunit BUD32</fullName>
        <ecNumber evidence="3">2.7.11.1</ecNumber>
    </recommendedName>
    <alternativeName>
        <fullName evidence="6 7">Atypical Serine/threonine protein kinase BUD32</fullName>
    </alternativeName>
    <alternativeName>
        <fullName evidence="4">EKC/KEOPS complex subunit bud32</fullName>
    </alternativeName>
</protein>
<accession>M1W8E4</accession>
<dbReference type="Gene3D" id="1.10.510.10">
    <property type="entry name" value="Transferase(Phosphotransferase) domain 1"/>
    <property type="match status" value="1"/>
</dbReference>
<name>M1W8E4_CLAP2</name>
<evidence type="ECO:0000313" key="13">
    <source>
        <dbReference type="EMBL" id="CCE29188.1"/>
    </source>
</evidence>
<dbReference type="PANTHER" id="PTHR37171">
    <property type="entry name" value="SERINE/THREONINE-PROTEIN KINASE YRZF-RELATED"/>
    <property type="match status" value="1"/>
</dbReference>
<evidence type="ECO:0000256" key="10">
    <source>
        <dbReference type="SAM" id="Coils"/>
    </source>
</evidence>
<keyword evidence="10" id="KW-0175">Coiled coil</keyword>
<comment type="catalytic activity">
    <reaction evidence="8">
        <text>L-threonyl-[protein] + ATP = O-phospho-L-threonyl-[protein] + ADP + H(+)</text>
        <dbReference type="Rhea" id="RHEA:46608"/>
        <dbReference type="Rhea" id="RHEA-COMP:11060"/>
        <dbReference type="Rhea" id="RHEA-COMP:11605"/>
        <dbReference type="ChEBI" id="CHEBI:15378"/>
        <dbReference type="ChEBI" id="CHEBI:30013"/>
        <dbReference type="ChEBI" id="CHEBI:30616"/>
        <dbReference type="ChEBI" id="CHEBI:61977"/>
        <dbReference type="ChEBI" id="CHEBI:456216"/>
        <dbReference type="EC" id="2.7.11.1"/>
    </reaction>
</comment>
<evidence type="ECO:0000259" key="12">
    <source>
        <dbReference type="PROSITE" id="PS50011"/>
    </source>
</evidence>
<dbReference type="GO" id="GO:0004674">
    <property type="term" value="F:protein serine/threonine kinase activity"/>
    <property type="evidence" value="ECO:0007669"/>
    <property type="project" value="UniProtKB-EC"/>
</dbReference>
<evidence type="ECO:0000256" key="9">
    <source>
        <dbReference type="ARBA" id="ARBA00048679"/>
    </source>
</evidence>
<dbReference type="GO" id="GO:0005524">
    <property type="term" value="F:ATP binding"/>
    <property type="evidence" value="ECO:0007669"/>
    <property type="project" value="InterPro"/>
</dbReference>